<name>A0AC58RNZ1_TOBAC</name>
<organism evidence="1 2">
    <name type="scientific">Nicotiana tabacum</name>
    <name type="common">Common tobacco</name>
    <dbReference type="NCBI Taxonomy" id="4097"/>
    <lineage>
        <taxon>Eukaryota</taxon>
        <taxon>Viridiplantae</taxon>
        <taxon>Streptophyta</taxon>
        <taxon>Embryophyta</taxon>
        <taxon>Tracheophyta</taxon>
        <taxon>Spermatophyta</taxon>
        <taxon>Magnoliopsida</taxon>
        <taxon>eudicotyledons</taxon>
        <taxon>Gunneridae</taxon>
        <taxon>Pentapetalae</taxon>
        <taxon>asterids</taxon>
        <taxon>lamiids</taxon>
        <taxon>Solanales</taxon>
        <taxon>Solanaceae</taxon>
        <taxon>Nicotianoideae</taxon>
        <taxon>Nicotianeae</taxon>
        <taxon>Nicotiana</taxon>
    </lineage>
</organism>
<sequence>MVTSWILNPLSKDIADSVEYVNNSVELWKELEDRYDQINGAKFCVCTYGAKENMHKAEQDRRLIQFLMGHNEVYTVVRGKILMMNPLPNMAQAFALLIQEEKQREFRSRNQLNVDSTTLNINLGGRNFKTNYSAGTGNQVTLKISYISSMETLKVSIKDYNNTSKVHRDTIITQGINSMANSITNVEKGEELELKGECQNVSLSKEQYGQIVILLQHFQIENTRENSASTNMSRGASVNFAGMVACTSSTDFDNPSCKCFSAKADLWILDSGVSHHMTFNRTHLQNIVNLPYPLLVKLPNGYKVKAPSLKRPLEIGKLFDGLYFLCSKFLKKGSIKPDCDLSCFSVHTDDVNTEHCLSHSHNSFSIINSSIYNSDNKESVSGLFSNSSLSDNVDLLWHFRLGHVPFSKINGIPTIPTTFSTKQPFMCNICPMARQSRLPFPQRTTDTTEIFEILYVDM</sequence>
<reference evidence="2" key="2">
    <citation type="submission" date="2025-08" db="UniProtKB">
        <authorList>
            <consortium name="RefSeq"/>
        </authorList>
    </citation>
    <scope>IDENTIFICATION</scope>
    <source>
        <tissue evidence="2">Leaf</tissue>
    </source>
</reference>
<gene>
    <name evidence="2" type="primary">LOC142162011</name>
</gene>
<dbReference type="RefSeq" id="XP_075074409.1">
    <property type="nucleotide sequence ID" value="XM_075218308.1"/>
</dbReference>
<evidence type="ECO:0000313" key="1">
    <source>
        <dbReference type="Proteomes" id="UP000790787"/>
    </source>
</evidence>
<accession>A0AC58RNZ1</accession>
<reference evidence="1" key="1">
    <citation type="journal article" date="2014" name="Nat. Commun.">
        <title>The tobacco genome sequence and its comparison with those of tomato and potato.</title>
        <authorList>
            <person name="Sierro N."/>
            <person name="Battey J.N."/>
            <person name="Ouadi S."/>
            <person name="Bakaher N."/>
            <person name="Bovet L."/>
            <person name="Willig A."/>
            <person name="Goepfert S."/>
            <person name="Peitsch M.C."/>
            <person name="Ivanov N.V."/>
        </authorList>
    </citation>
    <scope>NUCLEOTIDE SEQUENCE [LARGE SCALE GENOMIC DNA]</scope>
</reference>
<dbReference type="Proteomes" id="UP000790787">
    <property type="component" value="Chromosome 7"/>
</dbReference>
<protein>
    <submittedName>
        <fullName evidence="2">Uncharacterized protein LOC142162011</fullName>
    </submittedName>
</protein>
<keyword evidence="1" id="KW-1185">Reference proteome</keyword>
<evidence type="ECO:0000313" key="2">
    <source>
        <dbReference type="RefSeq" id="XP_075074409.1"/>
    </source>
</evidence>
<proteinExistence type="predicted"/>